<protein>
    <submittedName>
        <fullName evidence="1">10326_t:CDS:1</fullName>
    </submittedName>
</protein>
<evidence type="ECO:0000313" key="2">
    <source>
        <dbReference type="Proteomes" id="UP000789702"/>
    </source>
</evidence>
<evidence type="ECO:0000313" key="1">
    <source>
        <dbReference type="EMBL" id="CAG8640110.1"/>
    </source>
</evidence>
<feature type="non-terminal residue" evidence="1">
    <location>
        <position position="1"/>
    </location>
</feature>
<organism evidence="1 2">
    <name type="scientific">Dentiscutata heterogama</name>
    <dbReference type="NCBI Taxonomy" id="1316150"/>
    <lineage>
        <taxon>Eukaryota</taxon>
        <taxon>Fungi</taxon>
        <taxon>Fungi incertae sedis</taxon>
        <taxon>Mucoromycota</taxon>
        <taxon>Glomeromycotina</taxon>
        <taxon>Glomeromycetes</taxon>
        <taxon>Diversisporales</taxon>
        <taxon>Gigasporaceae</taxon>
        <taxon>Dentiscutata</taxon>
    </lineage>
</organism>
<dbReference type="EMBL" id="CAJVPU010014445">
    <property type="protein sequence ID" value="CAG8640110.1"/>
    <property type="molecule type" value="Genomic_DNA"/>
</dbReference>
<proteinExistence type="predicted"/>
<gene>
    <name evidence="1" type="ORF">DHETER_LOCUS8806</name>
</gene>
<sequence>PLSLDKDPLLLDDELFLDKSSIDSKPVSDEESLLLLEGSSNSTQNTITEMLKSSQQNIIVKRKSNTWINDDDNLKQCISTFEITTSTTNLASYLQTIYRLSKTSPLLPLSSKKETAQLRPVKLDPTQSTLLELVNFDDMQPFNVLVNEQFQDILYEAEPQFQFLDKDIVKQKLQKDPAKDKKRDIRNNAKALKKLLLDNDSQLEI</sequence>
<comment type="caution">
    <text evidence="1">The sequence shown here is derived from an EMBL/GenBank/DDBJ whole genome shotgun (WGS) entry which is preliminary data.</text>
</comment>
<accession>A0ACA9N7Q1</accession>
<dbReference type="Proteomes" id="UP000789702">
    <property type="component" value="Unassembled WGS sequence"/>
</dbReference>
<name>A0ACA9N7Q1_9GLOM</name>
<keyword evidence="2" id="KW-1185">Reference proteome</keyword>
<reference evidence="1" key="1">
    <citation type="submission" date="2021-06" db="EMBL/GenBank/DDBJ databases">
        <authorList>
            <person name="Kallberg Y."/>
            <person name="Tangrot J."/>
            <person name="Rosling A."/>
        </authorList>
    </citation>
    <scope>NUCLEOTIDE SEQUENCE</scope>
    <source>
        <strain evidence="1">IL203A</strain>
    </source>
</reference>